<name>A0A0F9VHW8_9ZZZZ</name>
<organism evidence="1">
    <name type="scientific">marine sediment metagenome</name>
    <dbReference type="NCBI Taxonomy" id="412755"/>
    <lineage>
        <taxon>unclassified sequences</taxon>
        <taxon>metagenomes</taxon>
        <taxon>ecological metagenomes</taxon>
    </lineage>
</organism>
<reference evidence="1" key="1">
    <citation type="journal article" date="2015" name="Nature">
        <title>Complex archaea that bridge the gap between prokaryotes and eukaryotes.</title>
        <authorList>
            <person name="Spang A."/>
            <person name="Saw J.H."/>
            <person name="Jorgensen S.L."/>
            <person name="Zaremba-Niedzwiedzka K."/>
            <person name="Martijn J."/>
            <person name="Lind A.E."/>
            <person name="van Eijk R."/>
            <person name="Schleper C."/>
            <person name="Guy L."/>
            <person name="Ettema T.J."/>
        </authorList>
    </citation>
    <scope>NUCLEOTIDE SEQUENCE</scope>
</reference>
<protein>
    <submittedName>
        <fullName evidence="1">Uncharacterized protein</fullName>
    </submittedName>
</protein>
<sequence>MKYKVGDKVRIIKSFDFPDMVGKVYKVGEVQPLNSIFACRVIDEKTGWSPLMYGKEIEKMPTKCQQLLFEFMDNAV</sequence>
<accession>A0A0F9VHW8</accession>
<dbReference type="EMBL" id="LAZR01000350">
    <property type="protein sequence ID" value="KKN73111.1"/>
    <property type="molecule type" value="Genomic_DNA"/>
</dbReference>
<gene>
    <name evidence="1" type="ORF">LCGC14_0404200</name>
</gene>
<dbReference type="AlphaFoldDB" id="A0A0F9VHW8"/>
<proteinExistence type="predicted"/>
<comment type="caution">
    <text evidence="1">The sequence shown here is derived from an EMBL/GenBank/DDBJ whole genome shotgun (WGS) entry which is preliminary data.</text>
</comment>
<evidence type="ECO:0000313" key="1">
    <source>
        <dbReference type="EMBL" id="KKN73111.1"/>
    </source>
</evidence>